<dbReference type="GO" id="GO:0033735">
    <property type="term" value="F:aspartate dehydrogenase [NAD(P)+] activity"/>
    <property type="evidence" value="ECO:0007669"/>
    <property type="project" value="UniProtKB-EC"/>
</dbReference>
<dbReference type="PANTHER" id="PTHR31873:SF6">
    <property type="entry name" value="ASPARTATE DEHYDROGENASE DOMAIN-CONTAINING PROTEIN"/>
    <property type="match status" value="1"/>
</dbReference>
<dbReference type="Gene3D" id="3.30.360.10">
    <property type="entry name" value="Dihydrodipicolinate Reductase, domain 2"/>
    <property type="match status" value="1"/>
</dbReference>
<keyword evidence="2 6" id="KW-0662">Pyridine nucleotide biosynthesis</keyword>
<evidence type="ECO:0000256" key="6">
    <source>
        <dbReference type="HAMAP-Rule" id="MF_01265"/>
    </source>
</evidence>
<proteinExistence type="inferred from homology"/>
<feature type="active site" evidence="6">
    <location>
        <position position="221"/>
    </location>
</feature>
<evidence type="ECO:0000256" key="5">
    <source>
        <dbReference type="ARBA" id="ARBA00023027"/>
    </source>
</evidence>
<dbReference type="SUPFAM" id="SSF55347">
    <property type="entry name" value="Glyceraldehyde-3-phosphate dehydrogenase-like, C-terminal domain"/>
    <property type="match status" value="1"/>
</dbReference>
<dbReference type="GO" id="GO:0050661">
    <property type="term" value="F:NADP binding"/>
    <property type="evidence" value="ECO:0007669"/>
    <property type="project" value="UniProtKB-UniRule"/>
</dbReference>
<dbReference type="InterPro" id="IPR002811">
    <property type="entry name" value="Asp_DH"/>
</dbReference>
<protein>
    <recommendedName>
        <fullName evidence="6">L-aspartate dehydrogenase</fullName>
        <ecNumber evidence="6">1.4.1.21</ecNumber>
    </recommendedName>
</protein>
<dbReference type="UniPathway" id="UPA00253">
    <property type="reaction ID" value="UER00456"/>
</dbReference>
<dbReference type="InterPro" id="IPR020626">
    <property type="entry name" value="Asp_DH_prok"/>
</dbReference>
<dbReference type="GO" id="GO:0009435">
    <property type="term" value="P:NAD+ biosynthetic process"/>
    <property type="evidence" value="ECO:0007669"/>
    <property type="project" value="UniProtKB-UniRule"/>
</dbReference>
<feature type="domain" description="Aspartate/homoserine dehydrogenase NAD-binding" evidence="8">
    <location>
        <begin position="8"/>
        <end position="123"/>
    </location>
</feature>
<dbReference type="SUPFAM" id="SSF51735">
    <property type="entry name" value="NAD(P)-binding Rossmann-fold domains"/>
    <property type="match status" value="1"/>
</dbReference>
<dbReference type="InterPro" id="IPR036291">
    <property type="entry name" value="NAD(P)-bd_dom_sf"/>
</dbReference>
<sequence>MSKVAIIGCGAIGSTIAKAIDSGLVKAELIAIYDIVIEKCVDLSRSMMRMKPLICTDLECLLINKPDIVVEAASQEAVKSHVPYILEKGVDTVVLSVGALLDPQVMERIREASVKGRSRLFVPSGAVCGIDGLKALSIVGFKKVKLITRKNVKSVDEKSLLNLGYKPSDITDSTVVFKGSAEEAVVKLPFNINVAATLKLATDSEVEVEFIVDPKTPRTVHELIAESEASRIRVIVENVPHPDNPKTSYLAALSAISLLKRLIEERVVIGT</sequence>
<comment type="function">
    <text evidence="6">Specifically catalyzes the NAD or NADP-dependent dehydrogenation of L-aspartate to iminoaspartate.</text>
</comment>
<dbReference type="HAMAP" id="MF_01265">
    <property type="entry name" value="NadX"/>
    <property type="match status" value="1"/>
</dbReference>
<dbReference type="NCBIfam" id="NF009830">
    <property type="entry name" value="PRK13304.1"/>
    <property type="match status" value="1"/>
</dbReference>
<keyword evidence="5 6" id="KW-0520">NAD</keyword>
<keyword evidence="3 6" id="KW-0521">NADP</keyword>
<dbReference type="InterPro" id="IPR022487">
    <property type="entry name" value="Asp_DH_arc"/>
</dbReference>
<evidence type="ECO:0000256" key="2">
    <source>
        <dbReference type="ARBA" id="ARBA00022642"/>
    </source>
</evidence>
<evidence type="ECO:0000313" key="10">
    <source>
        <dbReference type="EMBL" id="HGQ59654.1"/>
    </source>
</evidence>
<feature type="binding site" evidence="6">
    <location>
        <position position="126"/>
    </location>
    <ligand>
        <name>NAD(+)</name>
        <dbReference type="ChEBI" id="CHEBI:57540"/>
    </ligand>
</feature>
<evidence type="ECO:0000256" key="3">
    <source>
        <dbReference type="ARBA" id="ARBA00022857"/>
    </source>
</evidence>
<dbReference type="EMBL" id="DTBJ01000024">
    <property type="protein sequence ID" value="HGM58641.1"/>
    <property type="molecule type" value="Genomic_DNA"/>
</dbReference>
<dbReference type="NCBIfam" id="TIGR03855">
    <property type="entry name" value="NAD_NadX"/>
    <property type="match status" value="1"/>
</dbReference>
<dbReference type="Pfam" id="PF01958">
    <property type="entry name" value="Asp_DH_C"/>
    <property type="match status" value="1"/>
</dbReference>
<comment type="pathway">
    <text evidence="6">Cofactor biosynthesis; NAD(+) biosynthesis; iminoaspartate from L-aspartate (dehydrogenase route): step 1/1.</text>
</comment>
<dbReference type="Pfam" id="PF03447">
    <property type="entry name" value="NAD_binding_3"/>
    <property type="match status" value="1"/>
</dbReference>
<dbReference type="EMBL" id="DTBE01000075">
    <property type="protein sequence ID" value="HGQ59654.1"/>
    <property type="molecule type" value="Genomic_DNA"/>
</dbReference>
<evidence type="ECO:0000259" key="8">
    <source>
        <dbReference type="Pfam" id="PF03447"/>
    </source>
</evidence>
<dbReference type="GO" id="GO:0016639">
    <property type="term" value="F:oxidoreductase activity, acting on the CH-NH2 group of donors, NAD or NADP as acceptor"/>
    <property type="evidence" value="ECO:0007669"/>
    <property type="project" value="UniProtKB-UniRule"/>
</dbReference>
<dbReference type="AlphaFoldDB" id="A0A7C4D778"/>
<reference evidence="9" key="1">
    <citation type="journal article" date="2020" name="mSystems">
        <title>Genome- and Community-Level Interaction Insights into Carbon Utilization and Element Cycling Functions of Hydrothermarchaeota in Hydrothermal Sediment.</title>
        <authorList>
            <person name="Zhou Z."/>
            <person name="Liu Y."/>
            <person name="Xu W."/>
            <person name="Pan J."/>
            <person name="Luo Z.H."/>
            <person name="Li M."/>
        </authorList>
    </citation>
    <scope>NUCLEOTIDE SEQUENCE [LARGE SCALE GENOMIC DNA]</scope>
    <source>
        <strain evidence="10">SpSt-638</strain>
        <strain evidence="9">SpSt-642</strain>
    </source>
</reference>
<dbReference type="PANTHER" id="PTHR31873">
    <property type="entry name" value="L-ASPARTATE DEHYDROGENASE-RELATED"/>
    <property type="match status" value="1"/>
</dbReference>
<dbReference type="InterPro" id="IPR005106">
    <property type="entry name" value="Asp/hSer_DH_NAD-bd"/>
</dbReference>
<dbReference type="PIRSF" id="PIRSF005227">
    <property type="entry name" value="Asp_dh_NAD_syn"/>
    <property type="match status" value="1"/>
</dbReference>
<evidence type="ECO:0000256" key="1">
    <source>
        <dbReference type="ARBA" id="ARBA00008331"/>
    </source>
</evidence>
<comment type="caution">
    <text evidence="9">The sequence shown here is derived from an EMBL/GenBank/DDBJ whole genome shotgun (WGS) entry which is preliminary data.</text>
</comment>
<comment type="miscellaneous">
    <text evidence="6">The iminoaspartate product is unstable in aqueous solution and can decompose to oxaloacetate and ammonia.</text>
</comment>
<comment type="catalytic activity">
    <reaction evidence="6">
        <text>L-aspartate + NAD(+) + H2O = oxaloacetate + NH4(+) + NADH + H(+)</text>
        <dbReference type="Rhea" id="RHEA:11788"/>
        <dbReference type="ChEBI" id="CHEBI:15377"/>
        <dbReference type="ChEBI" id="CHEBI:15378"/>
        <dbReference type="ChEBI" id="CHEBI:16452"/>
        <dbReference type="ChEBI" id="CHEBI:28938"/>
        <dbReference type="ChEBI" id="CHEBI:29991"/>
        <dbReference type="ChEBI" id="CHEBI:57540"/>
        <dbReference type="ChEBI" id="CHEBI:57945"/>
        <dbReference type="EC" id="1.4.1.21"/>
    </reaction>
</comment>
<accession>A0A7C4D778</accession>
<evidence type="ECO:0000259" key="7">
    <source>
        <dbReference type="Pfam" id="PF01958"/>
    </source>
</evidence>
<comment type="catalytic activity">
    <reaction evidence="6">
        <text>L-aspartate + NADP(+) + H2O = oxaloacetate + NH4(+) + NADPH + H(+)</text>
        <dbReference type="Rhea" id="RHEA:11784"/>
        <dbReference type="ChEBI" id="CHEBI:15377"/>
        <dbReference type="ChEBI" id="CHEBI:15378"/>
        <dbReference type="ChEBI" id="CHEBI:16452"/>
        <dbReference type="ChEBI" id="CHEBI:28938"/>
        <dbReference type="ChEBI" id="CHEBI:29991"/>
        <dbReference type="ChEBI" id="CHEBI:57783"/>
        <dbReference type="ChEBI" id="CHEBI:58349"/>
        <dbReference type="EC" id="1.4.1.21"/>
    </reaction>
</comment>
<dbReference type="InterPro" id="IPR011182">
    <property type="entry name" value="L-Asp_DH"/>
</dbReference>
<organism evidence="9">
    <name type="scientific">Staphylothermus marinus</name>
    <dbReference type="NCBI Taxonomy" id="2280"/>
    <lineage>
        <taxon>Archaea</taxon>
        <taxon>Thermoproteota</taxon>
        <taxon>Thermoprotei</taxon>
        <taxon>Desulfurococcales</taxon>
        <taxon>Desulfurococcaceae</taxon>
        <taxon>Staphylothermus</taxon>
    </lineage>
</organism>
<feature type="domain" description="Aspartate dehydrogenase" evidence="7">
    <location>
        <begin position="171"/>
        <end position="256"/>
    </location>
</feature>
<keyword evidence="4 6" id="KW-0560">Oxidoreductase</keyword>
<evidence type="ECO:0000313" key="9">
    <source>
        <dbReference type="EMBL" id="HGM58641.1"/>
    </source>
</evidence>
<dbReference type="EC" id="1.4.1.21" evidence="6"/>
<dbReference type="Gene3D" id="3.40.50.720">
    <property type="entry name" value="NAD(P)-binding Rossmann-like Domain"/>
    <property type="match status" value="1"/>
</dbReference>
<feature type="binding site" evidence="6">
    <location>
        <position position="193"/>
    </location>
    <ligand>
        <name>NAD(+)</name>
        <dbReference type="ChEBI" id="CHEBI:57540"/>
    </ligand>
</feature>
<name>A0A7C4D778_STAMA</name>
<gene>
    <name evidence="6" type="primary">nadX</name>
    <name evidence="10" type="ORF">ENU09_02940</name>
    <name evidence="9" type="ORF">ENU14_03520</name>
</gene>
<dbReference type="GO" id="GO:0051287">
    <property type="term" value="F:NAD binding"/>
    <property type="evidence" value="ECO:0007669"/>
    <property type="project" value="UniProtKB-UniRule"/>
</dbReference>
<evidence type="ECO:0000256" key="4">
    <source>
        <dbReference type="ARBA" id="ARBA00023002"/>
    </source>
</evidence>
<comment type="similarity">
    <text evidence="1 6">Belongs to the L-aspartate dehydrogenase family.</text>
</comment>